<comment type="caution">
    <text evidence="2">The sequence shown here is derived from an EMBL/GenBank/DDBJ whole genome shotgun (WGS) entry which is preliminary data.</text>
</comment>
<dbReference type="EMBL" id="JAGEPF010000018">
    <property type="protein sequence ID" value="MBO2461490.1"/>
    <property type="molecule type" value="Genomic_DNA"/>
</dbReference>
<reference evidence="2 3" key="1">
    <citation type="submission" date="2021-03" db="EMBL/GenBank/DDBJ databases">
        <title>Actinomadura violae sp. nov., isolated from lichen in Thailand.</title>
        <authorList>
            <person name="Kanchanasin P."/>
            <person name="Saeng-In P."/>
            <person name="Phongsopitanun W."/>
            <person name="Yuki M."/>
            <person name="Kudo T."/>
            <person name="Ohkuma M."/>
            <person name="Tanasupawat S."/>
        </authorList>
    </citation>
    <scope>NUCLEOTIDE SEQUENCE [LARGE SCALE GENOMIC DNA]</scope>
    <source>
        <strain evidence="2 3">LCR2-06</strain>
    </source>
</reference>
<organism evidence="2 3">
    <name type="scientific">Actinomadura violacea</name>
    <dbReference type="NCBI Taxonomy" id="2819934"/>
    <lineage>
        <taxon>Bacteria</taxon>
        <taxon>Bacillati</taxon>
        <taxon>Actinomycetota</taxon>
        <taxon>Actinomycetes</taxon>
        <taxon>Streptosporangiales</taxon>
        <taxon>Thermomonosporaceae</taxon>
        <taxon>Actinomadura</taxon>
    </lineage>
</organism>
<accession>A0ABS3RXL3</accession>
<evidence type="ECO:0000313" key="2">
    <source>
        <dbReference type="EMBL" id="MBO2461490.1"/>
    </source>
</evidence>
<sequence length="279" mass="30396">MSGPLPPQRVHDDADPAAEGSGDAHERLVRHLRAAELYWVSKDMAALAVHAGAQLAATAWGPHVRPAPCGLLHVDGGIGSLPVGDRGRLVPADGLLWGPHPDGLAVVAYLTRQTLAAHLAERDLPDRVGLDGMPPLLFIGGDVLPVGREVSMAEVDPGMRTVLAALAAAWHLMQQPTLADRSRADPDKPARTSARKADTGDPAVTVIDLRRRYRPDDREETGVQDGRRFRHRWVVSGHWRDQPHGPDRALRRKTWIAAYIKGPEGAPLLATERVNVWRH</sequence>
<dbReference type="Proteomes" id="UP000680206">
    <property type="component" value="Unassembled WGS sequence"/>
</dbReference>
<dbReference type="RefSeq" id="WP_208244849.1">
    <property type="nucleotide sequence ID" value="NZ_JAGEPF010000018.1"/>
</dbReference>
<evidence type="ECO:0000256" key="1">
    <source>
        <dbReference type="SAM" id="MobiDB-lite"/>
    </source>
</evidence>
<feature type="region of interest" description="Disordered" evidence="1">
    <location>
        <begin position="177"/>
        <end position="201"/>
    </location>
</feature>
<name>A0ABS3RXL3_9ACTN</name>
<proteinExistence type="predicted"/>
<protein>
    <submittedName>
        <fullName evidence="2">Uncharacterized protein</fullName>
    </submittedName>
</protein>
<keyword evidence="3" id="KW-1185">Reference proteome</keyword>
<gene>
    <name evidence="2" type="ORF">J4709_28300</name>
</gene>
<evidence type="ECO:0000313" key="3">
    <source>
        <dbReference type="Proteomes" id="UP000680206"/>
    </source>
</evidence>
<feature type="compositionally biased region" description="Basic and acidic residues" evidence="1">
    <location>
        <begin position="180"/>
        <end position="199"/>
    </location>
</feature>
<feature type="region of interest" description="Disordered" evidence="1">
    <location>
        <begin position="1"/>
        <end position="24"/>
    </location>
</feature>